<keyword evidence="3" id="KW-1185">Reference proteome</keyword>
<gene>
    <name evidence="2" type="ORF">NZD86_10035</name>
</gene>
<dbReference type="PIRSF" id="PIRSF006402">
    <property type="entry name" value="UCP006402_thioredoxin"/>
    <property type="match status" value="1"/>
</dbReference>
<name>A0ABY6Z864_9BACL</name>
<reference evidence="2" key="1">
    <citation type="submission" date="2022-08" db="EMBL/GenBank/DDBJ databases">
        <title>Alicyclobacillus dauci DSM2870, complete genome.</title>
        <authorList>
            <person name="Wang Q."/>
            <person name="Cai R."/>
            <person name="Wang Z."/>
        </authorList>
    </citation>
    <scope>NUCLEOTIDE SEQUENCE</scope>
    <source>
        <strain evidence="2">DSM 28700</strain>
    </source>
</reference>
<dbReference type="Gene3D" id="1.50.10.10">
    <property type="match status" value="1"/>
</dbReference>
<accession>A0ABY6Z864</accession>
<dbReference type="InterPro" id="IPR036249">
    <property type="entry name" value="Thioredoxin-like_sf"/>
</dbReference>
<dbReference type="SUPFAM" id="SSF48208">
    <property type="entry name" value="Six-hairpin glycosidases"/>
    <property type="match status" value="1"/>
</dbReference>
<dbReference type="Gene3D" id="3.40.30.10">
    <property type="entry name" value="Glutaredoxin"/>
    <property type="match status" value="1"/>
</dbReference>
<feature type="domain" description="Spermatogenesis-associated protein 20-like TRX" evidence="1">
    <location>
        <begin position="1"/>
        <end position="109"/>
    </location>
</feature>
<dbReference type="InterPro" id="IPR012341">
    <property type="entry name" value="6hp_glycosidase-like_sf"/>
</dbReference>
<dbReference type="PANTHER" id="PTHR42899:SF1">
    <property type="entry name" value="SPERMATOGENESIS-ASSOCIATED PROTEIN 20"/>
    <property type="match status" value="1"/>
</dbReference>
<dbReference type="InterPro" id="IPR008928">
    <property type="entry name" value="6-hairpin_glycosidase_sf"/>
</dbReference>
<sequence>MAHESFEDETVADYLNQHYISIKVDREERPDIDHIYMMYCQALTGEGGWPLTVIMTPEGHPFFAGTYFPKTSRYGRPGLLDILSQLNEKWATDNRRLRAASEDISERLQPIFAAAPGSFDPKTAVHQAAEKLGNRFDPLYGGFGDAPKFPTFHQLMFLLRYHRYTGENDALQMVQKTLTSISRGGIFDHVGGGLARYSTDTYWRVPHFEKMLYDNALAVLTYTEAYQQTKDTAHKWFVDSVLHYVEREMTSEGGAFYAAQDADSEGQEGRFYVWRPDDVTAALGEELGELYCDFYDITDEGNFEGYNVPNFIETDVETFASSRGLTIDALWAKLRDANEQLYEWREHRVHPGTDDKVLTAWNALMITALAKAGAAFHRSDYVMRAVRAANFIEKQLVRQDGRLLARYRDGEAGIVAYSDDYAYLIWAYLELYQATLDGFYLRRAIHWQKQLDEYFWDINLHGYFLSGHDAEELIARPKTVYDGATPSANSVSGYNLARLYAITGDAQYADKEDKLFAAFAEMLNEAPTEHLFLLMASLLVYGGTTEVVAAVGEGNRDVEDFVESWHQAFVPEAVILEPQARGEEGSIYPAEQNQLTVYVCRHFQCDRPDLDWKSAIERIIATPPRF</sequence>
<dbReference type="PANTHER" id="PTHR42899">
    <property type="entry name" value="SPERMATOGENESIS-ASSOCIATED PROTEIN 20"/>
    <property type="match status" value="1"/>
</dbReference>
<evidence type="ECO:0000313" key="2">
    <source>
        <dbReference type="EMBL" id="WAH38782.1"/>
    </source>
</evidence>
<dbReference type="EMBL" id="CP104064">
    <property type="protein sequence ID" value="WAH38782.1"/>
    <property type="molecule type" value="Genomic_DNA"/>
</dbReference>
<evidence type="ECO:0000313" key="3">
    <source>
        <dbReference type="Proteomes" id="UP001164803"/>
    </source>
</evidence>
<organism evidence="2 3">
    <name type="scientific">Alicyclobacillus dauci</name>
    <dbReference type="NCBI Taxonomy" id="1475485"/>
    <lineage>
        <taxon>Bacteria</taxon>
        <taxon>Bacillati</taxon>
        <taxon>Bacillota</taxon>
        <taxon>Bacilli</taxon>
        <taxon>Bacillales</taxon>
        <taxon>Alicyclobacillaceae</taxon>
        <taxon>Alicyclobacillus</taxon>
    </lineage>
</organism>
<dbReference type="Pfam" id="PF03190">
    <property type="entry name" value="Thioredox_DsbH"/>
    <property type="match status" value="1"/>
</dbReference>
<dbReference type="InterPro" id="IPR004879">
    <property type="entry name" value="Ssp411-like_TRX"/>
</dbReference>
<dbReference type="Proteomes" id="UP001164803">
    <property type="component" value="Chromosome"/>
</dbReference>
<dbReference type="InterPro" id="IPR024705">
    <property type="entry name" value="Ssp411"/>
</dbReference>
<evidence type="ECO:0000259" key="1">
    <source>
        <dbReference type="Pfam" id="PF03190"/>
    </source>
</evidence>
<dbReference type="SUPFAM" id="SSF52833">
    <property type="entry name" value="Thioredoxin-like"/>
    <property type="match status" value="1"/>
</dbReference>
<dbReference type="RefSeq" id="WP_268046371.1">
    <property type="nucleotide sequence ID" value="NZ_CP104064.1"/>
</dbReference>
<protein>
    <submittedName>
        <fullName evidence="2">Thioredoxin domain-containing protein</fullName>
    </submittedName>
</protein>
<proteinExistence type="predicted"/>